<dbReference type="EMBL" id="UXAV01000006">
    <property type="protein sequence ID" value="VDC17987.1"/>
    <property type="molecule type" value="Genomic_DNA"/>
</dbReference>
<dbReference type="RefSeq" id="WP_415579428.1">
    <property type="nucleotide sequence ID" value="NZ_CBCRXF010000032.1"/>
</dbReference>
<evidence type="ECO:0000313" key="2">
    <source>
        <dbReference type="Proteomes" id="UP000270468"/>
    </source>
</evidence>
<organism evidence="1 2">
    <name type="scientific">Filibacter tadaridae</name>
    <dbReference type="NCBI Taxonomy" id="2483811"/>
    <lineage>
        <taxon>Bacteria</taxon>
        <taxon>Bacillati</taxon>
        <taxon>Bacillota</taxon>
        <taxon>Bacilli</taxon>
        <taxon>Bacillales</taxon>
        <taxon>Caryophanaceae</taxon>
        <taxon>Filibacter</taxon>
    </lineage>
</organism>
<accession>A0A3P5WC86</accession>
<name>A0A3P5WC86_9BACL</name>
<protein>
    <submittedName>
        <fullName evidence="1">Uncharacterized protein</fullName>
    </submittedName>
</protein>
<reference evidence="1 2" key="1">
    <citation type="submission" date="2018-11" db="EMBL/GenBank/DDBJ databases">
        <authorList>
            <person name="Criscuolo A."/>
        </authorList>
    </citation>
    <scope>NUCLEOTIDE SEQUENCE [LARGE SCALE GENOMIC DNA]</scope>
    <source>
        <strain evidence="1">ATB-66</strain>
    </source>
</reference>
<dbReference type="InterPro" id="IPR046929">
    <property type="entry name" value="HTH_Tnp"/>
</dbReference>
<dbReference type="Proteomes" id="UP000270468">
    <property type="component" value="Unassembled WGS sequence"/>
</dbReference>
<dbReference type="Pfam" id="PF20310">
    <property type="entry name" value="HTH_Tnp_2"/>
    <property type="match status" value="1"/>
</dbReference>
<dbReference type="AlphaFoldDB" id="A0A3P5WC86"/>
<keyword evidence="2" id="KW-1185">Reference proteome</keyword>
<proteinExistence type="predicted"/>
<evidence type="ECO:0000313" key="1">
    <source>
        <dbReference type="EMBL" id="VDC17987.1"/>
    </source>
</evidence>
<sequence>MGKKTFTEKEISLLSKNPYVRSVSVKGITYSDKFKQLFMKQSERGMFPGEIFEALGFDEEVIGISRIRNSAARRRKAFEKDGVMLCNHRNQIQIRVKR</sequence>
<gene>
    <name evidence="1" type="ORF">FILTAD_00006</name>
</gene>